<sequence>MGWWICDDGTETDTDPDTGEIITDPDEQGQRT</sequence>
<protein>
    <submittedName>
        <fullName evidence="2">Uncharacterized protein</fullName>
    </submittedName>
</protein>
<feature type="region of interest" description="Disordered" evidence="1">
    <location>
        <begin position="1"/>
        <end position="32"/>
    </location>
</feature>
<evidence type="ECO:0000256" key="1">
    <source>
        <dbReference type="SAM" id="MobiDB-lite"/>
    </source>
</evidence>
<dbReference type="EMBL" id="FOEF01000031">
    <property type="protein sequence ID" value="SEP53781.1"/>
    <property type="molecule type" value="Genomic_DNA"/>
</dbReference>
<proteinExistence type="predicted"/>
<keyword evidence="3" id="KW-1185">Reference proteome</keyword>
<dbReference type="AlphaFoldDB" id="A0A1H8YP64"/>
<name>A0A1H8YP64_9PSEU</name>
<organism evidence="2 3">
    <name type="scientific">Amycolatopsis saalfeldensis</name>
    <dbReference type="NCBI Taxonomy" id="394193"/>
    <lineage>
        <taxon>Bacteria</taxon>
        <taxon>Bacillati</taxon>
        <taxon>Actinomycetota</taxon>
        <taxon>Actinomycetes</taxon>
        <taxon>Pseudonocardiales</taxon>
        <taxon>Pseudonocardiaceae</taxon>
        <taxon>Amycolatopsis</taxon>
    </lineage>
</organism>
<evidence type="ECO:0000313" key="3">
    <source>
        <dbReference type="Proteomes" id="UP000198582"/>
    </source>
</evidence>
<feature type="compositionally biased region" description="Acidic residues" evidence="1">
    <location>
        <begin position="8"/>
        <end position="32"/>
    </location>
</feature>
<evidence type="ECO:0000313" key="2">
    <source>
        <dbReference type="EMBL" id="SEP53781.1"/>
    </source>
</evidence>
<dbReference type="Proteomes" id="UP000198582">
    <property type="component" value="Unassembled WGS sequence"/>
</dbReference>
<accession>A0A1H8YP64</accession>
<gene>
    <name evidence="2" type="ORF">SAMN04489732_13120</name>
</gene>
<reference evidence="3" key="1">
    <citation type="submission" date="2016-10" db="EMBL/GenBank/DDBJ databases">
        <authorList>
            <person name="Varghese N."/>
            <person name="Submissions S."/>
        </authorList>
    </citation>
    <scope>NUCLEOTIDE SEQUENCE [LARGE SCALE GENOMIC DNA]</scope>
    <source>
        <strain evidence="3">DSM 44993</strain>
    </source>
</reference>